<keyword evidence="2" id="KW-1185">Reference proteome</keyword>
<dbReference type="Proteomes" id="UP000724584">
    <property type="component" value="Unassembled WGS sequence"/>
</dbReference>
<reference evidence="1 2" key="1">
    <citation type="journal article" date="2021" name="Nat. Commun.">
        <title>Genetic determinants of endophytism in the Arabidopsis root mycobiome.</title>
        <authorList>
            <person name="Mesny F."/>
            <person name="Miyauchi S."/>
            <person name="Thiergart T."/>
            <person name="Pickel B."/>
            <person name="Atanasova L."/>
            <person name="Karlsson M."/>
            <person name="Huettel B."/>
            <person name="Barry K.W."/>
            <person name="Haridas S."/>
            <person name="Chen C."/>
            <person name="Bauer D."/>
            <person name="Andreopoulos W."/>
            <person name="Pangilinan J."/>
            <person name="LaButti K."/>
            <person name="Riley R."/>
            <person name="Lipzen A."/>
            <person name="Clum A."/>
            <person name="Drula E."/>
            <person name="Henrissat B."/>
            <person name="Kohler A."/>
            <person name="Grigoriev I.V."/>
            <person name="Martin F.M."/>
            <person name="Hacquard S."/>
        </authorList>
    </citation>
    <scope>NUCLEOTIDE SEQUENCE [LARGE SCALE GENOMIC DNA]</scope>
    <source>
        <strain evidence="1 2">MPI-SDFR-AT-0079</strain>
    </source>
</reference>
<dbReference type="EMBL" id="JAGIZQ010000006">
    <property type="protein sequence ID" value="KAH6622820.1"/>
    <property type="molecule type" value="Genomic_DNA"/>
</dbReference>
<protein>
    <submittedName>
        <fullName evidence="1">Transmembrane amino acid transporter protein-domain-containing protein</fullName>
    </submittedName>
</protein>
<name>A0ACB7P0I8_9PEZI</name>
<sequence length="1190" mass="127033">MTRTATLLLQLTLWVATAHAFFPFVPKGHCAPDEECGPAKVGGRRTNDGSDQTSEGLTVDLYHKPTRPHDPSKFDPIAEAATRLTRKFGRPQAASGSELGKRKNTYAVSKPANPTAPNSAGIYQYGPDYSYFIRVQVGAAQQPFYMLLDTGASNTWLMGSDCNSDACHLHDTFDPSTSKSWRTDKKPFMIQYGSGNLTGSVGQDTATFAGLTHNLSFGLANYTTDDFKHFAFDGILGLATSPSVTGTFLQTLREKKVVDSLIVSISMNRDSDGQNDGQVTFGGIDKTKYKGEITYHTIGPDQKEKGEWAVTLDGASLNGKSAGLQSKLAYIDTGTSFIFAPPDDLAALFKLIPGTSSSQNGDYVEYQVPCDTTLPIHLTFSGVDYQISAADWVVQRDENKCIANLYGFEVYKGTWLIGDTFLKNVYSVFDADKMRIGFAAKPAPQPKPTSTLAGSSTTTLNPVATSGATGGDSAHPIMPGFSGQEPPPPGAAQTSTSAGSAHTEVNAASGLRGSVCGLVLCIAAAVAMAGLAALDLRSQHAGEEEKGYSQPQIRLAGNATTLSTVVVLSCPAQPKAETETDPACDCAKCPECSRMARAASHGAAAAANATNRHGATSSSPSTAAAGNTNEEATGLLSPNPDHNDDGDGESNNNLIVHPGSPHDNTTNPRTPRTPNRVRFDLRPTFVDDHTSNNHSHNNTSNGSTHPNPDAYPGRESFDTDFSLDDENDPLTSQHREDEHSRTHTQQRVPLLTGIEAPSITIATTSGGGSEPDDAEAWLAAERARPKSSLPSAFMNMANSIIGAGIIGQPYAFRQAGLLAGVVLLVVLTVVVDWTIRLIVVNSKLSGASSFQGTVEKCFGRTGLVAISVAQWAFAFGGMVAFGVIVGDSIPSVLRAVWPGLREMPVVGLLADRRVVIVVFTLCISYPLSLYRDIAKLAKASTLAVVSMAVIVVTVVVQGAMVPAKERGVLKDWRMLVINDGIFQAIGVISFAFVCHHNSLLIYGSLEKPTMDRFARVTHISTGVSMVACLLMALSGFLVFGDKTQGNVLNNFPADNTMVNIARLCFGLNMLTTLPLEAFVCREVMFNYYFPGEPFNMNLHLIFSSSLVFSAMVLSLLTCDLGTVFDLVGGTSAAAMAYILPPLCYIKLTTRSWKTYVAWAVAGFGCMVMVMSMLQAIGKIIRGEGDTRQCY</sequence>
<gene>
    <name evidence="1" type="ORF">F5144DRAFT_550453</name>
</gene>
<keyword evidence="1" id="KW-0472">Membrane</keyword>
<comment type="caution">
    <text evidence="1">The sequence shown here is derived from an EMBL/GenBank/DDBJ whole genome shotgun (WGS) entry which is preliminary data.</text>
</comment>
<evidence type="ECO:0000313" key="2">
    <source>
        <dbReference type="Proteomes" id="UP000724584"/>
    </source>
</evidence>
<evidence type="ECO:0000313" key="1">
    <source>
        <dbReference type="EMBL" id="KAH6622820.1"/>
    </source>
</evidence>
<organism evidence="1 2">
    <name type="scientific">Chaetomium tenue</name>
    <dbReference type="NCBI Taxonomy" id="1854479"/>
    <lineage>
        <taxon>Eukaryota</taxon>
        <taxon>Fungi</taxon>
        <taxon>Dikarya</taxon>
        <taxon>Ascomycota</taxon>
        <taxon>Pezizomycotina</taxon>
        <taxon>Sordariomycetes</taxon>
        <taxon>Sordariomycetidae</taxon>
        <taxon>Sordariales</taxon>
        <taxon>Chaetomiaceae</taxon>
        <taxon>Chaetomium</taxon>
    </lineage>
</organism>
<keyword evidence="1" id="KW-0812">Transmembrane</keyword>
<accession>A0ACB7P0I8</accession>
<proteinExistence type="predicted"/>